<keyword evidence="2" id="KW-1133">Transmembrane helix</keyword>
<dbReference type="KEGG" id="ato:CIW82_18405"/>
<dbReference type="AlphaFoldDB" id="A0A291PN17"/>
<accession>A0A291PN17</accession>
<reference evidence="3 4" key="1">
    <citation type="submission" date="2017-08" db="EMBL/GenBank/DDBJ databases">
        <title>Complete Genome Sequence of Acetobacter tropicalis Oregon-R-modENCODE STRAIN BDGP1, an acetic acid bacterium isolated from Drosophila melanogaster gut.</title>
        <authorList>
            <person name="Wan K.H."/>
            <person name="Yu C."/>
            <person name="Park S."/>
            <person name="Hammonds A.S."/>
            <person name="Booth B.W."/>
            <person name="Celniker S.E."/>
        </authorList>
    </citation>
    <scope>NUCLEOTIDE SEQUENCE [LARGE SCALE GENOMIC DNA]</scope>
    <source>
        <strain evidence="3 4">BDGP1</strain>
        <plasmid evidence="4">Plasmid patbdgp1a</plasmid>
    </source>
</reference>
<evidence type="ECO:0000256" key="1">
    <source>
        <dbReference type="SAM" id="MobiDB-lite"/>
    </source>
</evidence>
<keyword evidence="3" id="KW-0614">Plasmid</keyword>
<protein>
    <submittedName>
        <fullName evidence="3">Uncharacterized protein</fullName>
    </submittedName>
</protein>
<geneLocation type="plasmid" evidence="4">
    <name>patbdgp1a</name>
</geneLocation>
<evidence type="ECO:0000313" key="3">
    <source>
        <dbReference type="EMBL" id="ATJ92822.1"/>
    </source>
</evidence>
<gene>
    <name evidence="3" type="ORF">CIW82_18405</name>
</gene>
<evidence type="ECO:0000256" key="2">
    <source>
        <dbReference type="SAM" id="Phobius"/>
    </source>
</evidence>
<keyword evidence="2" id="KW-0472">Membrane</keyword>
<dbReference type="EMBL" id="CP022700">
    <property type="protein sequence ID" value="ATJ92822.1"/>
    <property type="molecule type" value="Genomic_DNA"/>
</dbReference>
<dbReference type="Proteomes" id="UP000220394">
    <property type="component" value="Plasmid patbdgp1a"/>
</dbReference>
<feature type="region of interest" description="Disordered" evidence="1">
    <location>
        <begin position="1"/>
        <end position="23"/>
    </location>
</feature>
<name>A0A291PN17_9PROT</name>
<keyword evidence="2" id="KW-0812">Transmembrane</keyword>
<sequence>MTYLSHKASFHSRENNTPSKHGTKHLGAAWGLLLTLAVLGYVLYRANYWLTGIVKNKYAFLRDKISSSRNRNDR</sequence>
<organism evidence="3 4">
    <name type="scientific">Acetobacter tropicalis</name>
    <dbReference type="NCBI Taxonomy" id="104102"/>
    <lineage>
        <taxon>Bacteria</taxon>
        <taxon>Pseudomonadati</taxon>
        <taxon>Pseudomonadota</taxon>
        <taxon>Alphaproteobacteria</taxon>
        <taxon>Acetobacterales</taxon>
        <taxon>Acetobacteraceae</taxon>
        <taxon>Acetobacter</taxon>
    </lineage>
</organism>
<feature type="transmembrane region" description="Helical" evidence="2">
    <location>
        <begin position="26"/>
        <end position="44"/>
    </location>
</feature>
<proteinExistence type="predicted"/>
<evidence type="ECO:0000313" key="4">
    <source>
        <dbReference type="Proteomes" id="UP000220394"/>
    </source>
</evidence>